<dbReference type="InterPro" id="IPR050738">
    <property type="entry name" value="Sulfatase"/>
</dbReference>
<feature type="transmembrane region" description="Helical" evidence="3">
    <location>
        <begin position="62"/>
        <end position="81"/>
    </location>
</feature>
<dbReference type="EMBL" id="JACHJW010000001">
    <property type="protein sequence ID" value="MBB4962210.1"/>
    <property type="molecule type" value="Genomic_DNA"/>
</dbReference>
<dbReference type="RefSeq" id="WP_184538270.1">
    <property type="nucleotide sequence ID" value="NZ_JACHJW010000001.1"/>
</dbReference>
<proteinExistence type="inferred from homology"/>
<gene>
    <name evidence="5" type="ORF">FHR38_005943</name>
</gene>
<dbReference type="InterPro" id="IPR000917">
    <property type="entry name" value="Sulfatase_N"/>
</dbReference>
<comment type="similarity">
    <text evidence="1">Belongs to the sulfatase family.</text>
</comment>
<organism evidence="5 6">
    <name type="scientific">Micromonospora polyrhachis</name>
    <dbReference type="NCBI Taxonomy" id="1282883"/>
    <lineage>
        <taxon>Bacteria</taxon>
        <taxon>Bacillati</taxon>
        <taxon>Actinomycetota</taxon>
        <taxon>Actinomycetes</taxon>
        <taxon>Micromonosporales</taxon>
        <taxon>Micromonosporaceae</taxon>
        <taxon>Micromonospora</taxon>
    </lineage>
</organism>
<evidence type="ECO:0000313" key="6">
    <source>
        <dbReference type="Proteomes" id="UP000578819"/>
    </source>
</evidence>
<feature type="transmembrane region" description="Helical" evidence="3">
    <location>
        <begin position="118"/>
        <end position="138"/>
    </location>
</feature>
<feature type="transmembrane region" description="Helical" evidence="3">
    <location>
        <begin position="93"/>
        <end position="112"/>
    </location>
</feature>
<feature type="transmembrane region" description="Helical" evidence="3">
    <location>
        <begin position="25"/>
        <end position="42"/>
    </location>
</feature>
<reference evidence="5 6" key="1">
    <citation type="submission" date="2020-08" db="EMBL/GenBank/DDBJ databases">
        <title>Sequencing the genomes of 1000 actinobacteria strains.</title>
        <authorList>
            <person name="Klenk H.-P."/>
        </authorList>
    </citation>
    <scope>NUCLEOTIDE SEQUENCE [LARGE SCALE GENOMIC DNA]</scope>
    <source>
        <strain evidence="5 6">DSM 45886</strain>
    </source>
</reference>
<evidence type="ECO:0000256" key="3">
    <source>
        <dbReference type="SAM" id="Phobius"/>
    </source>
</evidence>
<comment type="caution">
    <text evidence="5">The sequence shown here is derived from an EMBL/GenBank/DDBJ whole genome shotgun (WGS) entry which is preliminary data.</text>
</comment>
<evidence type="ECO:0000256" key="2">
    <source>
        <dbReference type="SAM" id="MobiDB-lite"/>
    </source>
</evidence>
<sequence length="689" mass="73606">MAEAAADLIGGAGSAPARRLTERRAALEIVALCGLVITQPLLDVTGRSPDFFLFHGAAGRDVLLFVAACVLPPPLVLWGIGALTRLAGPAVRAATHTATVGLLLTALALQVGKHLLPLRGVPLVLAAVALGTAGGYAHRRWSAPGQLLRFASAGPLIFVLLFVLVSPASAVVLPRERGGSGPGAARSAGHPPVVLIVLDELPLVSLLGPDGRVDADRFPHFARLAGQSTWYRNATGVSGWTPYALPAMLTGRYPTVAGAPHYSRYPDNLFTLLGGRYDIRAQESIAQLCPPSRCARSASAGPVLPTLLREGAGLLGQVLSPTDDDRDPTSSYREVPRQEAERDRQQTAPTDPRFRWDTLDDNQPARFTDFLAGLRAGRTSVRPTLDFLHLLMPHSPWSYLPSGVRYDAPPDLPNDGTGWVTLARDRHLAQLGYTDRLIGETLRTLEETGGLDEALVVVTADHGVSFTPQAQGRGLDSVRRSPGEVLWVPMFVKEPGQRVGRVDDRNWEHVDLLPTIADLVDVEVPWRVDGVSATGGGRDRSEKYYYDQPGKRIAIPGPAAFTAVVGATVPPRTSRSELLGRAVTDFEVVETGVSARVTNLAALRRVDPAEGKLPVLLHGTVPATVPDGTRLAVAVNGRIGAIVPVVAPDPGGRRFAALVGDDALYNPGVNQLELFELTDDQATLRRLRL</sequence>
<feature type="transmembrane region" description="Helical" evidence="3">
    <location>
        <begin position="150"/>
        <end position="173"/>
    </location>
</feature>
<dbReference type="Gene3D" id="3.40.720.10">
    <property type="entry name" value="Alkaline Phosphatase, subunit A"/>
    <property type="match status" value="1"/>
</dbReference>
<keyword evidence="3" id="KW-0472">Membrane</keyword>
<keyword evidence="3" id="KW-0812">Transmembrane</keyword>
<dbReference type="InterPro" id="IPR017850">
    <property type="entry name" value="Alkaline_phosphatase_core_sf"/>
</dbReference>
<evidence type="ECO:0000259" key="4">
    <source>
        <dbReference type="Pfam" id="PF00884"/>
    </source>
</evidence>
<dbReference type="PANTHER" id="PTHR42693">
    <property type="entry name" value="ARYLSULFATASE FAMILY MEMBER"/>
    <property type="match status" value="1"/>
</dbReference>
<dbReference type="AlphaFoldDB" id="A0A7W7WSK4"/>
<keyword evidence="3" id="KW-1133">Transmembrane helix</keyword>
<name>A0A7W7WSK4_9ACTN</name>
<feature type="domain" description="Sulfatase N-terminal" evidence="4">
    <location>
        <begin position="353"/>
        <end position="522"/>
    </location>
</feature>
<dbReference type="Proteomes" id="UP000578819">
    <property type="component" value="Unassembled WGS sequence"/>
</dbReference>
<dbReference type="GO" id="GO:0004065">
    <property type="term" value="F:arylsulfatase activity"/>
    <property type="evidence" value="ECO:0007669"/>
    <property type="project" value="TreeGrafter"/>
</dbReference>
<dbReference type="PANTHER" id="PTHR42693:SF33">
    <property type="entry name" value="ARYLSULFATASE"/>
    <property type="match status" value="1"/>
</dbReference>
<evidence type="ECO:0000256" key="1">
    <source>
        <dbReference type="ARBA" id="ARBA00008779"/>
    </source>
</evidence>
<dbReference type="SUPFAM" id="SSF53649">
    <property type="entry name" value="Alkaline phosphatase-like"/>
    <property type="match status" value="1"/>
</dbReference>
<evidence type="ECO:0000313" key="5">
    <source>
        <dbReference type="EMBL" id="MBB4962210.1"/>
    </source>
</evidence>
<feature type="compositionally biased region" description="Basic and acidic residues" evidence="2">
    <location>
        <begin position="334"/>
        <end position="345"/>
    </location>
</feature>
<dbReference type="Pfam" id="PF00884">
    <property type="entry name" value="Sulfatase"/>
    <property type="match status" value="1"/>
</dbReference>
<protein>
    <recommendedName>
        <fullName evidence="4">Sulfatase N-terminal domain-containing protein</fullName>
    </recommendedName>
</protein>
<feature type="region of interest" description="Disordered" evidence="2">
    <location>
        <begin position="317"/>
        <end position="359"/>
    </location>
</feature>
<accession>A0A7W7WSK4</accession>
<keyword evidence="6" id="KW-1185">Reference proteome</keyword>